<evidence type="ECO:0000256" key="4">
    <source>
        <dbReference type="ARBA" id="ARBA00023187"/>
    </source>
</evidence>
<evidence type="ECO:0000256" key="1">
    <source>
        <dbReference type="ARBA" id="ARBA00022664"/>
    </source>
</evidence>
<reference evidence="6" key="2">
    <citation type="submission" date="2023-05" db="EMBL/GenBank/DDBJ databases">
        <authorList>
            <person name="Schelkunov M.I."/>
        </authorList>
    </citation>
    <scope>NUCLEOTIDE SEQUENCE</scope>
    <source>
        <strain evidence="6">Hsosn_3</strain>
        <tissue evidence="6">Leaf</tissue>
    </source>
</reference>
<gene>
    <name evidence="6" type="ORF">POM88_026803</name>
</gene>
<keyword evidence="4" id="KW-0508">mRNA splicing</keyword>
<dbReference type="PANTHER" id="PTHR31846">
    <property type="entry name" value="CRS1 / YHBY (CRM) DOMAIN-CONTAINING PROTEIN"/>
    <property type="match status" value="1"/>
</dbReference>
<dbReference type="GO" id="GO:0006397">
    <property type="term" value="P:mRNA processing"/>
    <property type="evidence" value="ECO:0007669"/>
    <property type="project" value="UniProtKB-KW"/>
</dbReference>
<dbReference type="Proteomes" id="UP001237642">
    <property type="component" value="Unassembled WGS sequence"/>
</dbReference>
<dbReference type="EMBL" id="JAUIZM010000006">
    <property type="protein sequence ID" value="KAK1380059.1"/>
    <property type="molecule type" value="Genomic_DNA"/>
</dbReference>
<name>A0AAD8MPK2_9APIA</name>
<keyword evidence="3" id="KW-0809">Transit peptide</keyword>
<dbReference type="GO" id="GO:0000375">
    <property type="term" value="P:RNA splicing, via transesterification reactions"/>
    <property type="evidence" value="ECO:0007669"/>
    <property type="project" value="InterPro"/>
</dbReference>
<dbReference type="InterPro" id="IPR045278">
    <property type="entry name" value="CRS1/CFM2/CFM3"/>
</dbReference>
<evidence type="ECO:0000256" key="2">
    <source>
        <dbReference type="ARBA" id="ARBA00022737"/>
    </source>
</evidence>
<evidence type="ECO:0000313" key="6">
    <source>
        <dbReference type="EMBL" id="KAK1380059.1"/>
    </source>
</evidence>
<dbReference type="PANTHER" id="PTHR31846:SF19">
    <property type="entry name" value="CRM-DOMAIN CONTAINING FACTOR CFM3A, CHLOROPLASTIC_MITOCHONDRIAL"/>
    <property type="match status" value="1"/>
</dbReference>
<dbReference type="GO" id="GO:1990904">
    <property type="term" value="C:ribonucleoprotein complex"/>
    <property type="evidence" value="ECO:0007669"/>
    <property type="project" value="UniProtKB-KW"/>
</dbReference>
<comment type="caution">
    <text evidence="6">The sequence shown here is derived from an EMBL/GenBank/DDBJ whole genome shotgun (WGS) entry which is preliminary data.</text>
</comment>
<evidence type="ECO:0000256" key="5">
    <source>
        <dbReference type="ARBA" id="ARBA00023274"/>
    </source>
</evidence>
<evidence type="ECO:0000313" key="7">
    <source>
        <dbReference type="Proteomes" id="UP001237642"/>
    </source>
</evidence>
<protein>
    <submittedName>
        <fullName evidence="6">Uncharacterized protein</fullName>
    </submittedName>
</protein>
<dbReference type="GO" id="GO:0003729">
    <property type="term" value="F:mRNA binding"/>
    <property type="evidence" value="ECO:0007669"/>
    <property type="project" value="InterPro"/>
</dbReference>
<accession>A0AAD8MPK2</accession>
<sequence>MLLSGNKDFLVFYRGKNVLSPQVAEALLEKERLAKALQDEEEQARLRASTFYKPVAEPTDDSGTAGTLGETLDANARWGKILNDKDKKKVMKEAEVHLAPHRLHHIHHIQQEAKGLFPAIIVYLDFEAFQDVAEFHQIVAVCGIRLDKFPVSARSSLK</sequence>
<organism evidence="6 7">
    <name type="scientific">Heracleum sosnowskyi</name>
    <dbReference type="NCBI Taxonomy" id="360622"/>
    <lineage>
        <taxon>Eukaryota</taxon>
        <taxon>Viridiplantae</taxon>
        <taxon>Streptophyta</taxon>
        <taxon>Embryophyta</taxon>
        <taxon>Tracheophyta</taxon>
        <taxon>Spermatophyta</taxon>
        <taxon>Magnoliopsida</taxon>
        <taxon>eudicotyledons</taxon>
        <taxon>Gunneridae</taxon>
        <taxon>Pentapetalae</taxon>
        <taxon>asterids</taxon>
        <taxon>campanulids</taxon>
        <taxon>Apiales</taxon>
        <taxon>Apiaceae</taxon>
        <taxon>Apioideae</taxon>
        <taxon>apioid superclade</taxon>
        <taxon>Tordylieae</taxon>
        <taxon>Tordyliinae</taxon>
        <taxon>Heracleum</taxon>
    </lineage>
</organism>
<proteinExistence type="predicted"/>
<keyword evidence="1" id="KW-0507">mRNA processing</keyword>
<keyword evidence="5" id="KW-0687">Ribonucleoprotein</keyword>
<keyword evidence="2" id="KW-0677">Repeat</keyword>
<evidence type="ECO:0000256" key="3">
    <source>
        <dbReference type="ARBA" id="ARBA00022946"/>
    </source>
</evidence>
<dbReference type="AlphaFoldDB" id="A0AAD8MPK2"/>
<reference evidence="6" key="1">
    <citation type="submission" date="2023-02" db="EMBL/GenBank/DDBJ databases">
        <title>Genome of toxic invasive species Heracleum sosnowskyi carries increased number of genes despite the absence of recent whole-genome duplications.</title>
        <authorList>
            <person name="Schelkunov M."/>
            <person name="Shtratnikova V."/>
            <person name="Makarenko M."/>
            <person name="Klepikova A."/>
            <person name="Omelchenko D."/>
            <person name="Novikova G."/>
            <person name="Obukhova E."/>
            <person name="Bogdanov V."/>
            <person name="Penin A."/>
            <person name="Logacheva M."/>
        </authorList>
    </citation>
    <scope>NUCLEOTIDE SEQUENCE</scope>
    <source>
        <strain evidence="6">Hsosn_3</strain>
        <tissue evidence="6">Leaf</tissue>
    </source>
</reference>
<keyword evidence="7" id="KW-1185">Reference proteome</keyword>